<evidence type="ECO:0000313" key="2">
    <source>
        <dbReference type="Proteomes" id="UP000317422"/>
    </source>
</evidence>
<dbReference type="AlphaFoldDB" id="A0A543NIR1"/>
<gene>
    <name evidence="1" type="ORF">FHX37_1556</name>
</gene>
<evidence type="ECO:0000313" key="1">
    <source>
        <dbReference type="EMBL" id="TQN31640.1"/>
    </source>
</evidence>
<keyword evidence="2" id="KW-1185">Reference proteome</keyword>
<comment type="caution">
    <text evidence="1">The sequence shown here is derived from an EMBL/GenBank/DDBJ whole genome shotgun (WGS) entry which is preliminary data.</text>
</comment>
<proteinExistence type="predicted"/>
<reference evidence="1 2" key="1">
    <citation type="submission" date="2019-06" db="EMBL/GenBank/DDBJ databases">
        <title>Sequencing the genomes of 1000 actinobacteria strains.</title>
        <authorList>
            <person name="Klenk H.-P."/>
        </authorList>
    </citation>
    <scope>NUCLEOTIDE SEQUENCE [LARGE SCALE GENOMIC DNA]</scope>
    <source>
        <strain evidence="1 2">DSM 45015</strain>
    </source>
</reference>
<accession>A0A543NIR1</accession>
<sequence length="143" mass="14766">MSCQPGVNVEWDAVLAHRPDDVRAQVAERFIACGVTPDQVAAVLADMGDDLYAAATSGDEHWAETYGGGLAVALLSAEVSSLAAHLNSRASAVRAVAVDGLLEDFSAVTVAAHLGVSRQKIYGVARGSVNGPFIKRAPRGGHA</sequence>
<name>A0A543NIR1_9ACTN</name>
<dbReference type="Proteomes" id="UP000317422">
    <property type="component" value="Unassembled WGS sequence"/>
</dbReference>
<protein>
    <submittedName>
        <fullName evidence="1">Uncharacterized protein</fullName>
    </submittedName>
</protein>
<dbReference type="EMBL" id="VFQC01000001">
    <property type="protein sequence ID" value="TQN31640.1"/>
    <property type="molecule type" value="Genomic_DNA"/>
</dbReference>
<organism evidence="1 2">
    <name type="scientific">Haloactinospora alba</name>
    <dbReference type="NCBI Taxonomy" id="405555"/>
    <lineage>
        <taxon>Bacteria</taxon>
        <taxon>Bacillati</taxon>
        <taxon>Actinomycetota</taxon>
        <taxon>Actinomycetes</taxon>
        <taxon>Streptosporangiales</taxon>
        <taxon>Nocardiopsidaceae</taxon>
        <taxon>Haloactinospora</taxon>
    </lineage>
</organism>